<gene>
    <name evidence="1" type="ORF">H6G03_11010</name>
</gene>
<dbReference type="GO" id="GO:0008168">
    <property type="term" value="F:methyltransferase activity"/>
    <property type="evidence" value="ECO:0007669"/>
    <property type="project" value="UniProtKB-KW"/>
</dbReference>
<dbReference type="Gene3D" id="3.40.50.150">
    <property type="entry name" value="Vaccinia Virus protein VP39"/>
    <property type="match status" value="1"/>
</dbReference>
<dbReference type="RefSeq" id="WP_190464439.1">
    <property type="nucleotide sequence ID" value="NZ_JACJPW010000023.1"/>
</dbReference>
<dbReference type="Proteomes" id="UP000641646">
    <property type="component" value="Unassembled WGS sequence"/>
</dbReference>
<keyword evidence="1" id="KW-0489">Methyltransferase</keyword>
<comment type="caution">
    <text evidence="1">The sequence shown here is derived from an EMBL/GenBank/DDBJ whole genome shotgun (WGS) entry which is preliminary data.</text>
</comment>
<name>A0A926VD64_9CYAN</name>
<protein>
    <submittedName>
        <fullName evidence="1">Class I SAM-dependent methyltransferase</fullName>
    </submittedName>
</protein>
<dbReference type="SUPFAM" id="SSF53335">
    <property type="entry name" value="S-adenosyl-L-methionine-dependent methyltransferases"/>
    <property type="match status" value="1"/>
</dbReference>
<keyword evidence="1" id="KW-0808">Transferase</keyword>
<reference evidence="1" key="1">
    <citation type="journal article" date="2015" name="ISME J.">
        <title>Draft Genome Sequence of Streptomyces incarnatus NRRL8089, which Produces the Nucleoside Antibiotic Sinefungin.</title>
        <authorList>
            <person name="Oshima K."/>
            <person name="Hattori M."/>
            <person name="Shimizu H."/>
            <person name="Fukuda K."/>
            <person name="Nemoto M."/>
            <person name="Inagaki K."/>
            <person name="Tamura T."/>
        </authorList>
    </citation>
    <scope>NUCLEOTIDE SEQUENCE</scope>
    <source>
        <strain evidence="1">FACHB-1375</strain>
    </source>
</reference>
<dbReference type="GO" id="GO:0032259">
    <property type="term" value="P:methylation"/>
    <property type="evidence" value="ECO:0007669"/>
    <property type="project" value="UniProtKB-KW"/>
</dbReference>
<accession>A0A926VD64</accession>
<dbReference type="CDD" id="cd02440">
    <property type="entry name" value="AdoMet_MTases"/>
    <property type="match status" value="1"/>
</dbReference>
<reference evidence="1" key="2">
    <citation type="submission" date="2020-08" db="EMBL/GenBank/DDBJ databases">
        <authorList>
            <person name="Chen M."/>
            <person name="Teng W."/>
            <person name="Zhao L."/>
            <person name="Hu C."/>
            <person name="Zhou Y."/>
            <person name="Han B."/>
            <person name="Song L."/>
            <person name="Shu W."/>
        </authorList>
    </citation>
    <scope>NUCLEOTIDE SEQUENCE</scope>
    <source>
        <strain evidence="1">FACHB-1375</strain>
    </source>
</reference>
<dbReference type="EMBL" id="JACJPW010000023">
    <property type="protein sequence ID" value="MBD2181631.1"/>
    <property type="molecule type" value="Genomic_DNA"/>
</dbReference>
<sequence length="183" mass="21241">MTNRQSIRKGYEEYSVKGFYEQFGDEYRNPHEVAIQQVLQIAVEKWQLNLHKVLDLACGSGEVTLALKSLGATYVDGIDPYTYNAYLQRTGKQAEKYTFEEIASGILCDRHYTIIICSFALHLVEESRLPLLVYQLSLIANSMVIITPHKRPQLKPEWGWICLDEIVFDRVRSRFYKIKNFSP</sequence>
<keyword evidence="2" id="KW-1185">Reference proteome</keyword>
<organism evidence="1 2">
    <name type="scientific">Aerosakkonema funiforme FACHB-1375</name>
    <dbReference type="NCBI Taxonomy" id="2949571"/>
    <lineage>
        <taxon>Bacteria</taxon>
        <taxon>Bacillati</taxon>
        <taxon>Cyanobacteriota</taxon>
        <taxon>Cyanophyceae</taxon>
        <taxon>Oscillatoriophycideae</taxon>
        <taxon>Aerosakkonematales</taxon>
        <taxon>Aerosakkonemataceae</taxon>
        <taxon>Aerosakkonema</taxon>
    </lineage>
</organism>
<proteinExistence type="predicted"/>
<evidence type="ECO:0000313" key="1">
    <source>
        <dbReference type="EMBL" id="MBD2181631.1"/>
    </source>
</evidence>
<dbReference type="InterPro" id="IPR029063">
    <property type="entry name" value="SAM-dependent_MTases_sf"/>
</dbReference>
<dbReference type="AlphaFoldDB" id="A0A926VD64"/>
<evidence type="ECO:0000313" key="2">
    <source>
        <dbReference type="Proteomes" id="UP000641646"/>
    </source>
</evidence>